<dbReference type="SUPFAM" id="SSF51283">
    <property type="entry name" value="dUTPase-like"/>
    <property type="match status" value="1"/>
</dbReference>
<dbReference type="HAMAP" id="MF_00116">
    <property type="entry name" value="dUTPase_bact"/>
    <property type="match status" value="1"/>
</dbReference>
<dbReference type="InterPro" id="IPR036157">
    <property type="entry name" value="dUTPase-like_sf"/>
</dbReference>
<dbReference type="Proteomes" id="UP001596002">
    <property type="component" value="Unassembled WGS sequence"/>
</dbReference>
<dbReference type="PANTHER" id="PTHR11241">
    <property type="entry name" value="DEOXYURIDINE 5'-TRIPHOSPHATE NUCLEOTIDOHYDROLASE"/>
    <property type="match status" value="1"/>
</dbReference>
<dbReference type="InterPro" id="IPR008181">
    <property type="entry name" value="dUTPase"/>
</dbReference>
<comment type="caution">
    <text evidence="5">Lacks conserved residue(s) required for the propagation of feature annotation.</text>
</comment>
<organism evidence="7 8">
    <name type="scientific">Effusibacillus consociatus</name>
    <dbReference type="NCBI Taxonomy" id="1117041"/>
    <lineage>
        <taxon>Bacteria</taxon>
        <taxon>Bacillati</taxon>
        <taxon>Bacillota</taxon>
        <taxon>Bacilli</taxon>
        <taxon>Bacillales</taxon>
        <taxon>Alicyclobacillaceae</taxon>
        <taxon>Effusibacillus</taxon>
    </lineage>
</organism>
<evidence type="ECO:0000256" key="5">
    <source>
        <dbReference type="HAMAP-Rule" id="MF_00116"/>
    </source>
</evidence>
<dbReference type="InterPro" id="IPR033704">
    <property type="entry name" value="dUTPase_trimeric"/>
</dbReference>
<comment type="cofactor">
    <cofactor evidence="5">
        <name>Mg(2+)</name>
        <dbReference type="ChEBI" id="CHEBI:18420"/>
    </cofactor>
</comment>
<protein>
    <recommendedName>
        <fullName evidence="5">Deoxyuridine 5'-triphosphate nucleotidohydrolase</fullName>
        <shortName evidence="5">dUTPase</shortName>
        <ecNumber evidence="5">3.6.1.23</ecNumber>
    </recommendedName>
    <alternativeName>
        <fullName evidence="5">dUTP pyrophosphatase</fullName>
    </alternativeName>
</protein>
<reference evidence="8" key="1">
    <citation type="journal article" date="2019" name="Int. J. Syst. Evol. Microbiol.">
        <title>The Global Catalogue of Microorganisms (GCM) 10K type strain sequencing project: providing services to taxonomists for standard genome sequencing and annotation.</title>
        <authorList>
            <consortium name="The Broad Institute Genomics Platform"/>
            <consortium name="The Broad Institute Genome Sequencing Center for Infectious Disease"/>
            <person name="Wu L."/>
            <person name="Ma J."/>
        </authorList>
    </citation>
    <scope>NUCLEOTIDE SEQUENCE [LARGE SCALE GENOMIC DNA]</scope>
    <source>
        <strain evidence="8">WYCCWR 12678</strain>
    </source>
</reference>
<evidence type="ECO:0000313" key="7">
    <source>
        <dbReference type="EMBL" id="MFC4768841.1"/>
    </source>
</evidence>
<evidence type="ECO:0000256" key="4">
    <source>
        <dbReference type="ARBA" id="ARBA00047686"/>
    </source>
</evidence>
<comment type="function">
    <text evidence="5">This enzyme is involved in nucleotide metabolism: it produces dUMP, the immediate precursor of thymidine nucleotides and it decreases the intracellular concentration of dUTP so that uracil cannot be incorporated into DNA.</text>
</comment>
<keyword evidence="5" id="KW-0479">Metal-binding</keyword>
<keyword evidence="8" id="KW-1185">Reference proteome</keyword>
<evidence type="ECO:0000313" key="8">
    <source>
        <dbReference type="Proteomes" id="UP001596002"/>
    </source>
</evidence>
<dbReference type="Gene3D" id="2.70.40.10">
    <property type="match status" value="1"/>
</dbReference>
<dbReference type="NCBIfam" id="TIGR00576">
    <property type="entry name" value="dut"/>
    <property type="match status" value="1"/>
</dbReference>
<sequence>MDNGLQILVKKMSPLMGERFPMPYYATSGAAGMDLCACIEEPVLIPSGGKARIPTGIAIQLPSPSYVALVFPRSGLASKYGINLANSVGVIDSDYTGEIQCVVVNQGESEYEVNPGERIAQMVIMPVIQANLKVVEELVPTGRGTGGFGSTGK</sequence>
<dbReference type="EMBL" id="JBHSHC010000112">
    <property type="protein sequence ID" value="MFC4768841.1"/>
    <property type="molecule type" value="Genomic_DNA"/>
</dbReference>
<feature type="binding site" evidence="5">
    <location>
        <position position="86"/>
    </location>
    <ligand>
        <name>substrate</name>
    </ligand>
</feature>
<feature type="binding site" evidence="5">
    <location>
        <begin position="90"/>
        <end position="92"/>
    </location>
    <ligand>
        <name>substrate</name>
    </ligand>
</feature>
<dbReference type="EC" id="3.6.1.23" evidence="5"/>
<comment type="caution">
    <text evidence="7">The sequence shown here is derived from an EMBL/GenBank/DDBJ whole genome shotgun (WGS) entry which is preliminary data.</text>
</comment>
<dbReference type="InterPro" id="IPR029054">
    <property type="entry name" value="dUTPase-like"/>
</dbReference>
<comment type="catalytic activity">
    <reaction evidence="4 5">
        <text>dUTP + H2O = dUMP + diphosphate + H(+)</text>
        <dbReference type="Rhea" id="RHEA:10248"/>
        <dbReference type="ChEBI" id="CHEBI:15377"/>
        <dbReference type="ChEBI" id="CHEBI:15378"/>
        <dbReference type="ChEBI" id="CHEBI:33019"/>
        <dbReference type="ChEBI" id="CHEBI:61555"/>
        <dbReference type="ChEBI" id="CHEBI:246422"/>
        <dbReference type="EC" id="3.6.1.23"/>
    </reaction>
</comment>
<keyword evidence="3 5" id="KW-0546">Nucleotide metabolism</keyword>
<proteinExistence type="inferred from homology"/>
<keyword evidence="2 5" id="KW-0378">Hydrolase</keyword>
<dbReference type="RefSeq" id="WP_380026790.1">
    <property type="nucleotide sequence ID" value="NZ_JBHSHC010000112.1"/>
</dbReference>
<gene>
    <name evidence="5 7" type="primary">dut</name>
    <name evidence="7" type="ORF">ACFO8Q_15955</name>
</gene>
<evidence type="ECO:0000256" key="3">
    <source>
        <dbReference type="ARBA" id="ARBA00023080"/>
    </source>
</evidence>
<dbReference type="PANTHER" id="PTHR11241:SF0">
    <property type="entry name" value="DEOXYURIDINE 5'-TRIPHOSPHATE NUCLEOTIDOHYDROLASE"/>
    <property type="match status" value="1"/>
</dbReference>
<evidence type="ECO:0000259" key="6">
    <source>
        <dbReference type="Pfam" id="PF00692"/>
    </source>
</evidence>
<evidence type="ECO:0000256" key="2">
    <source>
        <dbReference type="ARBA" id="ARBA00022801"/>
    </source>
</evidence>
<comment type="similarity">
    <text evidence="1 5">Belongs to the dUTPase family.</text>
</comment>
<feature type="domain" description="dUTPase-like" evidence="6">
    <location>
        <begin position="19"/>
        <end position="152"/>
    </location>
</feature>
<feature type="binding site" evidence="5">
    <location>
        <begin position="73"/>
        <end position="75"/>
    </location>
    <ligand>
        <name>substrate</name>
    </ligand>
</feature>
<dbReference type="NCBIfam" id="NF001862">
    <property type="entry name" value="PRK00601.1"/>
    <property type="match status" value="1"/>
</dbReference>
<comment type="pathway">
    <text evidence="5">Pyrimidine metabolism; dUMP biosynthesis; dUMP from dCTP (dUTP route): step 2/2.</text>
</comment>
<keyword evidence="5" id="KW-0460">Magnesium</keyword>
<dbReference type="GO" id="GO:0004170">
    <property type="term" value="F:dUTP diphosphatase activity"/>
    <property type="evidence" value="ECO:0007669"/>
    <property type="project" value="UniProtKB-EC"/>
</dbReference>
<dbReference type="Pfam" id="PF00692">
    <property type="entry name" value="dUTPase"/>
    <property type="match status" value="1"/>
</dbReference>
<name>A0ABV9Q2T1_9BACL</name>
<accession>A0ABV9Q2T1</accession>
<dbReference type="CDD" id="cd07557">
    <property type="entry name" value="trimeric_dUTPase"/>
    <property type="match status" value="1"/>
</dbReference>
<evidence type="ECO:0000256" key="1">
    <source>
        <dbReference type="ARBA" id="ARBA00006581"/>
    </source>
</evidence>